<comment type="caution">
    <text evidence="1">The sequence shown here is derived from an EMBL/GenBank/DDBJ whole genome shotgun (WGS) entry which is preliminary data.</text>
</comment>
<protein>
    <submittedName>
        <fullName evidence="1">7255_t:CDS:1</fullName>
    </submittedName>
</protein>
<proteinExistence type="predicted"/>
<dbReference type="EMBL" id="CAJVPL010003144">
    <property type="protein sequence ID" value="CAG8627073.1"/>
    <property type="molecule type" value="Genomic_DNA"/>
</dbReference>
<evidence type="ECO:0000313" key="1">
    <source>
        <dbReference type="EMBL" id="CAG8627073.1"/>
    </source>
</evidence>
<organism evidence="1 2">
    <name type="scientific">Ambispora gerdemannii</name>
    <dbReference type="NCBI Taxonomy" id="144530"/>
    <lineage>
        <taxon>Eukaryota</taxon>
        <taxon>Fungi</taxon>
        <taxon>Fungi incertae sedis</taxon>
        <taxon>Mucoromycota</taxon>
        <taxon>Glomeromycotina</taxon>
        <taxon>Glomeromycetes</taxon>
        <taxon>Archaeosporales</taxon>
        <taxon>Ambisporaceae</taxon>
        <taxon>Ambispora</taxon>
    </lineage>
</organism>
<dbReference type="Proteomes" id="UP000789831">
    <property type="component" value="Unassembled WGS sequence"/>
</dbReference>
<reference evidence="1" key="1">
    <citation type="submission" date="2021-06" db="EMBL/GenBank/DDBJ databases">
        <authorList>
            <person name="Kallberg Y."/>
            <person name="Tangrot J."/>
            <person name="Rosling A."/>
        </authorList>
    </citation>
    <scope>NUCLEOTIDE SEQUENCE</scope>
    <source>
        <strain evidence="1">MT106</strain>
    </source>
</reference>
<gene>
    <name evidence="1" type="ORF">AGERDE_LOCUS10342</name>
</gene>
<name>A0A9N9D6K7_9GLOM</name>
<evidence type="ECO:0000313" key="2">
    <source>
        <dbReference type="Proteomes" id="UP000789831"/>
    </source>
</evidence>
<accession>A0A9N9D6K7</accession>
<dbReference type="AlphaFoldDB" id="A0A9N9D6K7"/>
<keyword evidence="2" id="KW-1185">Reference proteome</keyword>
<sequence length="109" mass="12581">MPTEGRGVKGFCSYLFCIKENKGRSEETGRRLKIIDKKHRAVFKSEIFSGVVHYAIGGLTEHKFEKSNREERSKRQRTRHNSSCIISTNSTVILRKDQEAFENQTEVGF</sequence>